<protein>
    <submittedName>
        <fullName evidence="1">Uncharacterized protein</fullName>
    </submittedName>
</protein>
<gene>
    <name evidence="1" type="ORF">PHPALM_36370</name>
</gene>
<comment type="caution">
    <text evidence="1">The sequence shown here is derived from an EMBL/GenBank/DDBJ whole genome shotgun (WGS) entry which is preliminary data.</text>
</comment>
<proteinExistence type="predicted"/>
<evidence type="ECO:0000313" key="1">
    <source>
        <dbReference type="EMBL" id="POM58918.1"/>
    </source>
</evidence>
<name>A0A2P4X038_9STRA</name>
<accession>A0A2P4X038</accession>
<evidence type="ECO:0000313" key="2">
    <source>
        <dbReference type="Proteomes" id="UP000237271"/>
    </source>
</evidence>
<dbReference type="Proteomes" id="UP000237271">
    <property type="component" value="Unassembled WGS sequence"/>
</dbReference>
<keyword evidence="2" id="KW-1185">Reference proteome</keyword>
<dbReference type="AlphaFoldDB" id="A0A2P4X038"/>
<organism evidence="1 2">
    <name type="scientific">Phytophthora palmivora</name>
    <dbReference type="NCBI Taxonomy" id="4796"/>
    <lineage>
        <taxon>Eukaryota</taxon>
        <taxon>Sar</taxon>
        <taxon>Stramenopiles</taxon>
        <taxon>Oomycota</taxon>
        <taxon>Peronosporomycetes</taxon>
        <taxon>Peronosporales</taxon>
        <taxon>Peronosporaceae</taxon>
        <taxon>Phytophthora</taxon>
    </lineage>
</organism>
<dbReference type="EMBL" id="NCKW01020130">
    <property type="protein sequence ID" value="POM58918.1"/>
    <property type="molecule type" value="Genomic_DNA"/>
</dbReference>
<reference evidence="1 2" key="1">
    <citation type="journal article" date="2017" name="Genome Biol. Evol.">
        <title>Phytophthora megakarya and P. palmivora, closely related causal agents of cacao black pod rot, underwent increases in genome sizes and gene numbers by different mechanisms.</title>
        <authorList>
            <person name="Ali S.S."/>
            <person name="Shao J."/>
            <person name="Lary D.J."/>
            <person name="Kronmiller B."/>
            <person name="Shen D."/>
            <person name="Strem M.D."/>
            <person name="Amoako-Attah I."/>
            <person name="Akrofi A.Y."/>
            <person name="Begoude B.A."/>
            <person name="Ten Hoopen G.M."/>
            <person name="Coulibaly K."/>
            <person name="Kebe B.I."/>
            <person name="Melnick R.L."/>
            <person name="Guiltinan M.J."/>
            <person name="Tyler B.M."/>
            <person name="Meinhardt L.W."/>
            <person name="Bailey B.A."/>
        </authorList>
    </citation>
    <scope>NUCLEOTIDE SEQUENCE [LARGE SCALE GENOMIC DNA]</scope>
    <source>
        <strain evidence="2">sbr112.9</strain>
    </source>
</reference>
<sequence>MFGMYLAFKESRNIAWRLKALLTKRQVLNRYCMKSELEAFVNKVPACTNEAPKQEIMHLYSSVITNSNYDDAAL</sequence>